<name>A0ABQ6A1Z5_9PROT</name>
<dbReference type="SUPFAM" id="SSF110087">
    <property type="entry name" value="DR1885-like metal-binding protein"/>
    <property type="match status" value="1"/>
</dbReference>
<keyword evidence="3" id="KW-1185">Reference proteome</keyword>
<dbReference type="PANTHER" id="PTHR36302">
    <property type="entry name" value="BLR7088 PROTEIN"/>
    <property type="match status" value="1"/>
</dbReference>
<keyword evidence="1" id="KW-0732">Signal</keyword>
<reference evidence="3" key="1">
    <citation type="journal article" date="2019" name="Int. J. Syst. Evol. Microbiol.">
        <title>The Global Catalogue of Microorganisms (GCM) 10K type strain sequencing project: providing services to taxonomists for standard genome sequencing and annotation.</title>
        <authorList>
            <consortium name="The Broad Institute Genomics Platform"/>
            <consortium name="The Broad Institute Genome Sequencing Center for Infectious Disease"/>
            <person name="Wu L."/>
            <person name="Ma J."/>
        </authorList>
    </citation>
    <scope>NUCLEOTIDE SEQUENCE [LARGE SCALE GENOMIC DNA]</scope>
    <source>
        <strain evidence="3">NBRC 112502</strain>
    </source>
</reference>
<dbReference type="Proteomes" id="UP001156641">
    <property type="component" value="Unassembled WGS sequence"/>
</dbReference>
<feature type="signal peptide" evidence="1">
    <location>
        <begin position="1"/>
        <end position="28"/>
    </location>
</feature>
<dbReference type="InterPro" id="IPR036182">
    <property type="entry name" value="PCuAC_sf"/>
</dbReference>
<gene>
    <name evidence="2" type="ORF">GCM10010909_11550</name>
</gene>
<organism evidence="2 3">
    <name type="scientific">Acidocella aquatica</name>
    <dbReference type="NCBI Taxonomy" id="1922313"/>
    <lineage>
        <taxon>Bacteria</taxon>
        <taxon>Pseudomonadati</taxon>
        <taxon>Pseudomonadota</taxon>
        <taxon>Alphaproteobacteria</taxon>
        <taxon>Acetobacterales</taxon>
        <taxon>Acidocellaceae</taxon>
        <taxon>Acidocella</taxon>
    </lineage>
</organism>
<evidence type="ECO:0000313" key="3">
    <source>
        <dbReference type="Proteomes" id="UP001156641"/>
    </source>
</evidence>
<sequence>MKAPDMKTYLGSALLAALFLSMPAAALAGQDMVADHGAVWQTKKIGAATQGFIQIHNTGISGDVLTGWSCPVADTTTLVDAGGKPLQSLDIPAGQRVTLAPDGPHLVLQGTHFAIAMGSVLPCAFSFQNAGNIAVYLSSIPAPAGG</sequence>
<dbReference type="Pfam" id="PF04314">
    <property type="entry name" value="PCuAC"/>
    <property type="match status" value="1"/>
</dbReference>
<evidence type="ECO:0000313" key="2">
    <source>
        <dbReference type="EMBL" id="GLR66475.1"/>
    </source>
</evidence>
<comment type="caution">
    <text evidence="2">The sequence shown here is derived from an EMBL/GenBank/DDBJ whole genome shotgun (WGS) entry which is preliminary data.</text>
</comment>
<evidence type="ECO:0008006" key="4">
    <source>
        <dbReference type="Google" id="ProtNLM"/>
    </source>
</evidence>
<evidence type="ECO:0000256" key="1">
    <source>
        <dbReference type="SAM" id="SignalP"/>
    </source>
</evidence>
<accession>A0ABQ6A1Z5</accession>
<dbReference type="Gene3D" id="2.60.40.1890">
    <property type="entry name" value="PCu(A)C copper chaperone"/>
    <property type="match status" value="1"/>
</dbReference>
<dbReference type="EMBL" id="BSOS01000024">
    <property type="protein sequence ID" value="GLR66475.1"/>
    <property type="molecule type" value="Genomic_DNA"/>
</dbReference>
<protein>
    <recommendedName>
        <fullName evidence="4">Copper(I)-binding protein</fullName>
    </recommendedName>
</protein>
<dbReference type="PANTHER" id="PTHR36302:SF1">
    <property type="entry name" value="COPPER CHAPERONE PCU(A)C"/>
    <property type="match status" value="1"/>
</dbReference>
<dbReference type="InterPro" id="IPR058248">
    <property type="entry name" value="Lxx211020-like"/>
</dbReference>
<proteinExistence type="predicted"/>
<dbReference type="InterPro" id="IPR007410">
    <property type="entry name" value="LpqE-like"/>
</dbReference>
<feature type="chain" id="PRO_5046102468" description="Copper(I)-binding protein" evidence="1">
    <location>
        <begin position="29"/>
        <end position="146"/>
    </location>
</feature>